<sequence>MPWICRSITVVAVAQVLRRHSTDCAAPSFARGAVRVTDDITAAGTAHRCGVAGLYLSAALALINALPHGTLQCTP</sequence>
<evidence type="ECO:0000313" key="1">
    <source>
        <dbReference type="EMBL" id="OQP83798.1"/>
    </source>
</evidence>
<dbReference type="EMBL" id="JPUO02000026">
    <property type="protein sequence ID" value="OQP83798.1"/>
    <property type="molecule type" value="Genomic_DNA"/>
</dbReference>
<organism evidence="1 2">
    <name type="scientific">Xanthomonas phaseoli pv. syngonii LMG 9055</name>
    <dbReference type="NCBI Taxonomy" id="1437878"/>
    <lineage>
        <taxon>Bacteria</taxon>
        <taxon>Pseudomonadati</taxon>
        <taxon>Pseudomonadota</taxon>
        <taxon>Gammaproteobacteria</taxon>
        <taxon>Lysobacterales</taxon>
        <taxon>Lysobacteraceae</taxon>
        <taxon>Xanthomonas</taxon>
    </lineage>
</organism>
<dbReference type="Proteomes" id="UP000050343">
    <property type="component" value="Unassembled WGS sequence"/>
</dbReference>
<evidence type="ECO:0000313" key="2">
    <source>
        <dbReference type="Proteomes" id="UP000050343"/>
    </source>
</evidence>
<comment type="caution">
    <text evidence="1">The sequence shown here is derived from an EMBL/GenBank/DDBJ whole genome shotgun (WGS) entry which is preliminary data.</text>
</comment>
<name>A0A1V9HLT6_9XANT</name>
<dbReference type="AlphaFoldDB" id="A0A1V9HLT6"/>
<protein>
    <submittedName>
        <fullName evidence="1">Uncharacterized protein</fullName>
    </submittedName>
</protein>
<gene>
    <name evidence="1" type="ORF">IA54_002155</name>
</gene>
<reference evidence="1 2" key="1">
    <citation type="journal article" date="2016" name="Plant Pathol.">
        <title>Genetic characterization of strains named as Xanthomonas axonopodis pv. dieffenbachiae leads to a taxonomic revision of the X. axonopodis species complex.</title>
        <authorList>
            <person name="Constantin E.C."/>
            <person name="Cleenwerck I."/>
            <person name="Maes M."/>
            <person name="Baeyen S."/>
            <person name="Van Malderghem C."/>
            <person name="De Vos P."/>
            <person name="Cottyn B."/>
        </authorList>
    </citation>
    <scope>NUCLEOTIDE SEQUENCE [LARGE SCALE GENOMIC DNA]</scope>
    <source>
        <strain evidence="2">LMG9055</strain>
    </source>
</reference>
<proteinExistence type="predicted"/>
<reference evidence="1 2" key="2">
    <citation type="journal article" date="2017" name="Plant Pathol.">
        <title>Pathogenicity and virulence gene content of Xanthomonas strains infecting Araceae, formerly known as Xanthomonas axonopodis pv. dieffenbachiae.</title>
        <authorList>
            <person name="Constantin E.C."/>
            <person name="Haegeman A."/>
            <person name="Van Vaerenbergh J."/>
            <person name="Baeyen S."/>
            <person name="Van Malderghem C."/>
            <person name="Maes M."/>
            <person name="Cottyn B."/>
        </authorList>
    </citation>
    <scope>NUCLEOTIDE SEQUENCE [LARGE SCALE GENOMIC DNA]</scope>
    <source>
        <strain evidence="2">LMG9055</strain>
    </source>
</reference>
<accession>A0A1V9HLT6</accession>